<name>A0A8X6MXL1_NEPPI</name>
<comment type="caution">
    <text evidence="1">The sequence shown here is derived from an EMBL/GenBank/DDBJ whole genome shotgun (WGS) entry which is preliminary data.</text>
</comment>
<keyword evidence="2" id="KW-1185">Reference proteome</keyword>
<gene>
    <name evidence="1" type="ORF">NPIL_701311</name>
</gene>
<dbReference type="EMBL" id="BMAW01051852">
    <property type="protein sequence ID" value="GFS82770.1"/>
    <property type="molecule type" value="Genomic_DNA"/>
</dbReference>
<protein>
    <submittedName>
        <fullName evidence="1">Uncharacterized protein</fullName>
    </submittedName>
</protein>
<accession>A0A8X6MXL1</accession>
<proteinExistence type="predicted"/>
<dbReference type="Proteomes" id="UP000887013">
    <property type="component" value="Unassembled WGS sequence"/>
</dbReference>
<dbReference type="AlphaFoldDB" id="A0A8X6MXL1"/>
<evidence type="ECO:0000313" key="1">
    <source>
        <dbReference type="EMBL" id="GFS82770.1"/>
    </source>
</evidence>
<reference evidence="1" key="1">
    <citation type="submission" date="2020-08" db="EMBL/GenBank/DDBJ databases">
        <title>Multicomponent nature underlies the extraordinary mechanical properties of spider dragline silk.</title>
        <authorList>
            <person name="Kono N."/>
            <person name="Nakamura H."/>
            <person name="Mori M."/>
            <person name="Yoshida Y."/>
            <person name="Ohtoshi R."/>
            <person name="Malay A.D."/>
            <person name="Moran D.A.P."/>
            <person name="Tomita M."/>
            <person name="Numata K."/>
            <person name="Arakawa K."/>
        </authorList>
    </citation>
    <scope>NUCLEOTIDE SEQUENCE</scope>
</reference>
<sequence length="97" mass="11280">MPSLKSVERLRGKEYIYEIREDKVHPFRFSSSLRTLHFGVTVTGFASFLHQCDKSSTRFSDAIPNHQSTYLPTSKLLFTEIENKDLMQKIIVTISHF</sequence>
<organism evidence="1 2">
    <name type="scientific">Nephila pilipes</name>
    <name type="common">Giant wood spider</name>
    <name type="synonym">Nephila maculata</name>
    <dbReference type="NCBI Taxonomy" id="299642"/>
    <lineage>
        <taxon>Eukaryota</taxon>
        <taxon>Metazoa</taxon>
        <taxon>Ecdysozoa</taxon>
        <taxon>Arthropoda</taxon>
        <taxon>Chelicerata</taxon>
        <taxon>Arachnida</taxon>
        <taxon>Araneae</taxon>
        <taxon>Araneomorphae</taxon>
        <taxon>Entelegynae</taxon>
        <taxon>Araneoidea</taxon>
        <taxon>Nephilidae</taxon>
        <taxon>Nephila</taxon>
    </lineage>
</organism>
<evidence type="ECO:0000313" key="2">
    <source>
        <dbReference type="Proteomes" id="UP000887013"/>
    </source>
</evidence>